<evidence type="ECO:0008006" key="5">
    <source>
        <dbReference type="Google" id="ProtNLM"/>
    </source>
</evidence>
<proteinExistence type="predicted"/>
<reference evidence="3" key="1">
    <citation type="submission" date="2023-08" db="EMBL/GenBank/DDBJ databases">
        <authorList>
            <person name="Audoor S."/>
            <person name="Bilcke G."/>
        </authorList>
    </citation>
    <scope>NUCLEOTIDE SEQUENCE</scope>
</reference>
<organism evidence="3 4">
    <name type="scientific">Cylindrotheca closterium</name>
    <dbReference type="NCBI Taxonomy" id="2856"/>
    <lineage>
        <taxon>Eukaryota</taxon>
        <taxon>Sar</taxon>
        <taxon>Stramenopiles</taxon>
        <taxon>Ochrophyta</taxon>
        <taxon>Bacillariophyta</taxon>
        <taxon>Bacillariophyceae</taxon>
        <taxon>Bacillariophycidae</taxon>
        <taxon>Bacillariales</taxon>
        <taxon>Bacillariaceae</taxon>
        <taxon>Cylindrotheca</taxon>
    </lineage>
</organism>
<keyword evidence="2" id="KW-0472">Membrane</keyword>
<sequence>MGCFGVLAELLSLLLCIGAVVTNVLLLLSCDLWRVESLLFDEGSLGLFSWKVPASSQNHSDQECTPIVASEEQDFYEGQILVCARWSAVAALALGGIMIFLIFFQQYLIPFPCTPLLRDICAIGAQICLGLVYVTYFSKLCTDFECHYAEGTLLLIVTQSLWAVGGVLSLCMRPGRYARAQAEKAESNKPTTGSANAGNANGNGNANGDANHEDAAALEGEARDTFESGGANQLEAGLAKYEKDDDEDGGMSETSSMAVGMSMNPDDDKPDGRLEQSTGLAKQEKESALSS</sequence>
<comment type="caution">
    <text evidence="3">The sequence shown here is derived from an EMBL/GenBank/DDBJ whole genome shotgun (WGS) entry which is preliminary data.</text>
</comment>
<keyword evidence="2" id="KW-1133">Transmembrane helix</keyword>
<feature type="transmembrane region" description="Helical" evidence="2">
    <location>
        <begin position="84"/>
        <end position="104"/>
    </location>
</feature>
<feature type="transmembrane region" description="Helical" evidence="2">
    <location>
        <begin position="148"/>
        <end position="171"/>
    </location>
</feature>
<feature type="transmembrane region" description="Helical" evidence="2">
    <location>
        <begin position="7"/>
        <end position="28"/>
    </location>
</feature>
<feature type="compositionally biased region" description="Low complexity" evidence="1">
    <location>
        <begin position="195"/>
        <end position="209"/>
    </location>
</feature>
<feature type="transmembrane region" description="Helical" evidence="2">
    <location>
        <begin position="116"/>
        <end position="136"/>
    </location>
</feature>
<dbReference type="Proteomes" id="UP001295423">
    <property type="component" value="Unassembled WGS sequence"/>
</dbReference>
<dbReference type="EMBL" id="CAKOGP040002347">
    <property type="protein sequence ID" value="CAJ1967789.1"/>
    <property type="molecule type" value="Genomic_DNA"/>
</dbReference>
<feature type="compositionally biased region" description="Basic and acidic residues" evidence="1">
    <location>
        <begin position="210"/>
        <end position="226"/>
    </location>
</feature>
<evidence type="ECO:0000256" key="1">
    <source>
        <dbReference type="SAM" id="MobiDB-lite"/>
    </source>
</evidence>
<keyword evidence="2" id="KW-0812">Transmembrane</keyword>
<keyword evidence="4" id="KW-1185">Reference proteome</keyword>
<evidence type="ECO:0000313" key="4">
    <source>
        <dbReference type="Proteomes" id="UP001295423"/>
    </source>
</evidence>
<name>A0AAD2GAT4_9STRA</name>
<protein>
    <recommendedName>
        <fullName evidence="5">Transmembrane protein</fullName>
    </recommendedName>
</protein>
<dbReference type="AlphaFoldDB" id="A0AAD2GAT4"/>
<evidence type="ECO:0000313" key="3">
    <source>
        <dbReference type="EMBL" id="CAJ1967789.1"/>
    </source>
</evidence>
<gene>
    <name evidence="3" type="ORF">CYCCA115_LOCUS22936</name>
</gene>
<accession>A0AAD2GAT4</accession>
<feature type="region of interest" description="Disordered" evidence="1">
    <location>
        <begin position="182"/>
        <end position="291"/>
    </location>
</feature>
<feature type="compositionally biased region" description="Basic and acidic residues" evidence="1">
    <location>
        <begin position="282"/>
        <end position="291"/>
    </location>
</feature>
<evidence type="ECO:0000256" key="2">
    <source>
        <dbReference type="SAM" id="Phobius"/>
    </source>
</evidence>